<dbReference type="PANTHER" id="PTHR45749">
    <property type="match status" value="1"/>
</dbReference>
<accession>A0AAV0WPQ2</accession>
<evidence type="ECO:0000313" key="1">
    <source>
        <dbReference type="EMBL" id="CAI6357651.1"/>
    </source>
</evidence>
<dbReference type="EMBL" id="CARXXK010000002">
    <property type="protein sequence ID" value="CAI6357651.1"/>
    <property type="molecule type" value="Genomic_DNA"/>
</dbReference>
<sequence>MDRGRKKRKTVDLIKLKHEYWANVFTGVIDILRNTEKLNDDNIITIKNVADKHKSRLLIARYSKSLDTHGKFPTPILLSGLYERLISLIANDVITQTKKELENAMYFSMSIDSVPDTDESAIYIRYVDDKGIPKKRFLDIINIRGDDCLQLINILHVTLDKYNLSHSGFMGLSYNINSNIPKHRASLKSSLKSINKFAEIVPCSSDPLSLVVIKAVSSCNEGSVFFTTIDELFNFFLFFQNQWDDVKFLFKDLSYDKFSSKNKTRQCLNKNWSTIVYALFHISKNISFSYTIRLNAFLVLQKVKRLETCIITMFWEEIIGKIKELEKNLQKYVSTEINFLKIFEIYQSLISYLNDFRTNEKFMDYKTCAFEKSNILHFNNSFHTEKPQMRFPVGYVDETDQFKINTYFYMIDEIQAELQYRKDIYWDLTSKFNFLNNISTITDAELYLALEHLLCIYLEYIDYHISIECDQLKNNSNNIKRTLTSIREVSTFIPSNKIFFEQLSKVIKMALCISATNCKVEHSTFSVLEKVITSLKPITSEDTYNSLLIINMNHELLKNLDFKNVIKDFAGSQSTESL</sequence>
<gene>
    <name evidence="1" type="ORF">MEUPH1_LOCUS13256</name>
</gene>
<dbReference type="AlphaFoldDB" id="A0AAV0WPQ2"/>
<protein>
    <recommendedName>
        <fullName evidence="3">DUF4371 domain-containing protein</fullName>
    </recommendedName>
</protein>
<keyword evidence="2" id="KW-1185">Reference proteome</keyword>
<dbReference type="PANTHER" id="PTHR45749:SF21">
    <property type="entry name" value="DUF4371 DOMAIN-CONTAINING PROTEIN"/>
    <property type="match status" value="1"/>
</dbReference>
<proteinExistence type="predicted"/>
<evidence type="ECO:0000313" key="2">
    <source>
        <dbReference type="Proteomes" id="UP001160148"/>
    </source>
</evidence>
<dbReference type="Proteomes" id="UP001160148">
    <property type="component" value="Unassembled WGS sequence"/>
</dbReference>
<reference evidence="1 2" key="1">
    <citation type="submission" date="2023-01" db="EMBL/GenBank/DDBJ databases">
        <authorList>
            <person name="Whitehead M."/>
        </authorList>
    </citation>
    <scope>NUCLEOTIDE SEQUENCE [LARGE SCALE GENOMIC DNA]</scope>
</reference>
<comment type="caution">
    <text evidence="1">The sequence shown here is derived from an EMBL/GenBank/DDBJ whole genome shotgun (WGS) entry which is preliminary data.</text>
</comment>
<organism evidence="1 2">
    <name type="scientific">Macrosiphum euphorbiae</name>
    <name type="common">potato aphid</name>
    <dbReference type="NCBI Taxonomy" id="13131"/>
    <lineage>
        <taxon>Eukaryota</taxon>
        <taxon>Metazoa</taxon>
        <taxon>Ecdysozoa</taxon>
        <taxon>Arthropoda</taxon>
        <taxon>Hexapoda</taxon>
        <taxon>Insecta</taxon>
        <taxon>Pterygota</taxon>
        <taxon>Neoptera</taxon>
        <taxon>Paraneoptera</taxon>
        <taxon>Hemiptera</taxon>
        <taxon>Sternorrhyncha</taxon>
        <taxon>Aphidomorpha</taxon>
        <taxon>Aphidoidea</taxon>
        <taxon>Aphididae</taxon>
        <taxon>Macrosiphini</taxon>
        <taxon>Macrosiphum</taxon>
    </lineage>
</organism>
<name>A0AAV0WPQ2_9HEMI</name>
<evidence type="ECO:0008006" key="3">
    <source>
        <dbReference type="Google" id="ProtNLM"/>
    </source>
</evidence>